<dbReference type="OrthoDB" id="7595886at2"/>
<dbReference type="Proteomes" id="UP000198281">
    <property type="component" value="Unassembled WGS sequence"/>
</dbReference>
<organism evidence="1 2">
    <name type="scientific">Edaphosphingomonas laterariae</name>
    <dbReference type="NCBI Taxonomy" id="861865"/>
    <lineage>
        <taxon>Bacteria</taxon>
        <taxon>Pseudomonadati</taxon>
        <taxon>Pseudomonadota</taxon>
        <taxon>Alphaproteobacteria</taxon>
        <taxon>Sphingomonadales</taxon>
        <taxon>Rhizorhabdaceae</taxon>
        <taxon>Edaphosphingomonas</taxon>
    </lineage>
</organism>
<reference evidence="2" key="1">
    <citation type="submission" date="2017-06" db="EMBL/GenBank/DDBJ databases">
        <authorList>
            <person name="Varghese N."/>
            <person name="Submissions S."/>
        </authorList>
    </citation>
    <scope>NUCLEOTIDE SEQUENCE [LARGE SCALE GENOMIC DNA]</scope>
    <source>
        <strain evidence="2">LNB2</strain>
    </source>
</reference>
<evidence type="ECO:0000313" key="1">
    <source>
        <dbReference type="EMBL" id="SNT09542.1"/>
    </source>
</evidence>
<dbReference type="RefSeq" id="WP_089221134.1">
    <property type="nucleotide sequence ID" value="NZ_FZOS01000040.1"/>
</dbReference>
<keyword evidence="2" id="KW-1185">Reference proteome</keyword>
<gene>
    <name evidence="1" type="ORF">SAMN06295912_1405</name>
</gene>
<proteinExistence type="predicted"/>
<evidence type="ECO:0000313" key="2">
    <source>
        <dbReference type="Proteomes" id="UP000198281"/>
    </source>
</evidence>
<dbReference type="EMBL" id="FZOS01000040">
    <property type="protein sequence ID" value="SNT09542.1"/>
    <property type="molecule type" value="Genomic_DNA"/>
</dbReference>
<protein>
    <submittedName>
        <fullName evidence="1">Uncharacterized protein</fullName>
    </submittedName>
</protein>
<name>A0A239JVG8_9SPHN</name>
<accession>A0A239JVG8</accession>
<dbReference type="AlphaFoldDB" id="A0A239JVG8"/>
<sequence length="83" mass="8688">MTPAEIAAKLTGAQRSMVLASGPDDISGREGLGVDIVGSRYRSARALEALGIGHHTHGSEIADMYWNSAAGLAVREHLMKEGA</sequence>